<evidence type="ECO:0000313" key="3">
    <source>
        <dbReference type="Proteomes" id="UP000016649"/>
    </source>
</evidence>
<evidence type="ECO:0000313" key="2">
    <source>
        <dbReference type="EMBL" id="ERJ94005.1"/>
    </source>
</evidence>
<dbReference type="EMBL" id="AWVH01000008">
    <property type="protein sequence ID" value="ERJ94005.1"/>
    <property type="molecule type" value="Genomic_DNA"/>
</dbReference>
<proteinExistence type="predicted"/>
<keyword evidence="1" id="KW-1133">Transmembrane helix</keyword>
<comment type="caution">
    <text evidence="2">The sequence shown here is derived from an EMBL/GenBank/DDBJ whole genome shotgun (WGS) entry which is preliminary data.</text>
</comment>
<reference evidence="2 3" key="1">
    <citation type="submission" date="2013-08" db="EMBL/GenBank/DDBJ databases">
        <authorList>
            <person name="Weinstock G."/>
            <person name="Sodergren E."/>
            <person name="Wylie T."/>
            <person name="Fulton L."/>
            <person name="Fulton R."/>
            <person name="Fronick C."/>
            <person name="O'Laughlin M."/>
            <person name="Godfrey J."/>
            <person name="Miner T."/>
            <person name="Herter B."/>
            <person name="Appelbaum E."/>
            <person name="Cordes M."/>
            <person name="Lek S."/>
            <person name="Wollam A."/>
            <person name="Pepin K.H."/>
            <person name="Palsikar V.B."/>
            <person name="Mitreva M."/>
            <person name="Wilson R.K."/>
        </authorList>
    </citation>
    <scope>NUCLEOTIDE SEQUENCE [LARGE SCALE GENOMIC DNA]</scope>
    <source>
        <strain evidence="2 3">ATCC 700332</strain>
    </source>
</reference>
<gene>
    <name evidence="2" type="ORF">HMPREF9193_00519</name>
</gene>
<keyword evidence="1" id="KW-0812">Transmembrane</keyword>
<evidence type="ECO:0008006" key="4">
    <source>
        <dbReference type="Google" id="ProtNLM"/>
    </source>
</evidence>
<dbReference type="PROSITE" id="PS51257">
    <property type="entry name" value="PROKAR_LIPOPROTEIN"/>
    <property type="match status" value="1"/>
</dbReference>
<sequence length="432" mass="49905">MKMPIGHKEYTESGDKYMKYKSKIIFVLYILFSCSLFSLSINPFKKLKPEIKVITEMQDKYDALPETLPAIVVLPASGTSAVPPELITEFNGQISQQMVLQSKLKPVVMTKYLSATFLNNKAANPFTLLQALAEERYTVPLRLLCKPFIFKNEQNYIVRLAFYRLNDSFYPIEIIRSFTNTTHLPKVIASCLEEFSVRYFTEAAPSDKKKILIREFTLEFRKLVELVSGEFEFVPAPFIQQTDFTLKDEDDYFSLLFGYILSSTDMFETFRLADFKEFAGINNSAYNSADYVVTGRVQLTDQVGFLYINLINAKDGIIIQSVKHPLINFSLSSLIDAYREIGWSFSQKIFPQDSIYLVPHFKDSGNIFYYRDRLIGWDTLKYFFLPSGMHVIQTQPYSVAASPAHTYYILLDTEQHIFTDKEGKYAWNLLQK</sequence>
<name>A0ABN0P120_TRELE</name>
<evidence type="ECO:0000256" key="1">
    <source>
        <dbReference type="SAM" id="Phobius"/>
    </source>
</evidence>
<keyword evidence="1" id="KW-0472">Membrane</keyword>
<feature type="transmembrane region" description="Helical" evidence="1">
    <location>
        <begin position="24"/>
        <end position="44"/>
    </location>
</feature>
<accession>A0ABN0P120</accession>
<organism evidence="2 3">
    <name type="scientific">Treponema lecithinolyticum ATCC 700332</name>
    <dbReference type="NCBI Taxonomy" id="1321815"/>
    <lineage>
        <taxon>Bacteria</taxon>
        <taxon>Pseudomonadati</taxon>
        <taxon>Spirochaetota</taxon>
        <taxon>Spirochaetia</taxon>
        <taxon>Spirochaetales</taxon>
        <taxon>Treponemataceae</taxon>
        <taxon>Treponema</taxon>
    </lineage>
</organism>
<keyword evidence="3" id="KW-1185">Reference proteome</keyword>
<dbReference type="Proteomes" id="UP000016649">
    <property type="component" value="Unassembled WGS sequence"/>
</dbReference>
<protein>
    <recommendedName>
        <fullName evidence="4">Lipoprotein</fullName>
    </recommendedName>
</protein>